<name>A0AAV1YPK3_9ARAC</name>
<dbReference type="Proteomes" id="UP001497382">
    <property type="component" value="Unassembled WGS sequence"/>
</dbReference>
<organism evidence="1 2">
    <name type="scientific">Larinioides sclopetarius</name>
    <dbReference type="NCBI Taxonomy" id="280406"/>
    <lineage>
        <taxon>Eukaryota</taxon>
        <taxon>Metazoa</taxon>
        <taxon>Ecdysozoa</taxon>
        <taxon>Arthropoda</taxon>
        <taxon>Chelicerata</taxon>
        <taxon>Arachnida</taxon>
        <taxon>Araneae</taxon>
        <taxon>Araneomorphae</taxon>
        <taxon>Entelegynae</taxon>
        <taxon>Araneoidea</taxon>
        <taxon>Araneidae</taxon>
        <taxon>Larinioides</taxon>
    </lineage>
</organism>
<reference evidence="1 2" key="1">
    <citation type="submission" date="2024-04" db="EMBL/GenBank/DDBJ databases">
        <authorList>
            <person name="Rising A."/>
            <person name="Reimegard J."/>
            <person name="Sonavane S."/>
            <person name="Akerstrom W."/>
            <person name="Nylinder S."/>
            <person name="Hedman E."/>
            <person name="Kallberg Y."/>
        </authorList>
    </citation>
    <scope>NUCLEOTIDE SEQUENCE [LARGE SCALE GENOMIC DNA]</scope>
</reference>
<protein>
    <submittedName>
        <fullName evidence="1">Uncharacterized protein</fullName>
    </submittedName>
</protein>
<comment type="caution">
    <text evidence="1">The sequence shown here is derived from an EMBL/GenBank/DDBJ whole genome shotgun (WGS) entry which is preliminary data.</text>
</comment>
<sequence length="59" mass="6968">MIKSVPCRKGTTHGTTKLWNAHRYCRPGDQDKTGFYHVTRRLYQFFLATFPMLLYGNRS</sequence>
<evidence type="ECO:0000313" key="2">
    <source>
        <dbReference type="Proteomes" id="UP001497382"/>
    </source>
</evidence>
<keyword evidence="2" id="KW-1185">Reference proteome</keyword>
<gene>
    <name evidence="1" type="ORF">LARSCL_LOCUS11</name>
</gene>
<dbReference type="EMBL" id="CAXIEN010000001">
    <property type="protein sequence ID" value="CAL1260738.1"/>
    <property type="molecule type" value="Genomic_DNA"/>
</dbReference>
<accession>A0AAV1YPK3</accession>
<proteinExistence type="predicted"/>
<evidence type="ECO:0000313" key="1">
    <source>
        <dbReference type="EMBL" id="CAL1260738.1"/>
    </source>
</evidence>
<dbReference type="AlphaFoldDB" id="A0AAV1YPK3"/>